<dbReference type="Pfam" id="PF03372">
    <property type="entry name" value="Exo_endo_phos"/>
    <property type="match status" value="1"/>
</dbReference>
<keyword evidence="3" id="KW-1185">Reference proteome</keyword>
<dbReference type="GO" id="GO:0004519">
    <property type="term" value="F:endonuclease activity"/>
    <property type="evidence" value="ECO:0007669"/>
    <property type="project" value="UniProtKB-KW"/>
</dbReference>
<dbReference type="Gene3D" id="3.60.10.10">
    <property type="entry name" value="Endonuclease/exonuclease/phosphatase"/>
    <property type="match status" value="1"/>
</dbReference>
<feature type="domain" description="Endonuclease/exonuclease/phosphatase" evidence="1">
    <location>
        <begin position="7"/>
        <end position="232"/>
    </location>
</feature>
<organism evidence="2 3">
    <name type="scientific">Cognatiyoonia koreensis</name>
    <dbReference type="NCBI Taxonomy" id="364200"/>
    <lineage>
        <taxon>Bacteria</taxon>
        <taxon>Pseudomonadati</taxon>
        <taxon>Pseudomonadota</taxon>
        <taxon>Alphaproteobacteria</taxon>
        <taxon>Rhodobacterales</taxon>
        <taxon>Paracoccaceae</taxon>
        <taxon>Cognatiyoonia</taxon>
    </lineage>
</organism>
<dbReference type="Proteomes" id="UP000199167">
    <property type="component" value="Unassembled WGS sequence"/>
</dbReference>
<reference evidence="2 3" key="1">
    <citation type="submission" date="2016-10" db="EMBL/GenBank/DDBJ databases">
        <authorList>
            <person name="de Groot N.N."/>
        </authorList>
    </citation>
    <scope>NUCLEOTIDE SEQUENCE [LARGE SCALE GENOMIC DNA]</scope>
    <source>
        <strain evidence="2 3">DSM 17925</strain>
    </source>
</reference>
<dbReference type="GO" id="GO:0004527">
    <property type="term" value="F:exonuclease activity"/>
    <property type="evidence" value="ECO:0007669"/>
    <property type="project" value="UniProtKB-KW"/>
</dbReference>
<accession>A0A1I0QXG9</accession>
<dbReference type="STRING" id="364200.SAMN04488515_2297"/>
<dbReference type="SUPFAM" id="SSF56219">
    <property type="entry name" value="DNase I-like"/>
    <property type="match status" value="1"/>
</dbReference>
<dbReference type="AlphaFoldDB" id="A0A1I0QXG9"/>
<dbReference type="RefSeq" id="WP_089994108.1">
    <property type="nucleotide sequence ID" value="NZ_FOIZ01000001.1"/>
</dbReference>
<dbReference type="InterPro" id="IPR005135">
    <property type="entry name" value="Endo/exonuclease/phosphatase"/>
</dbReference>
<gene>
    <name evidence="2" type="ORF">SAMN04488515_2297</name>
</gene>
<sequence>MLELSCATWNIHRAKGRDGNVNPGRVVEAIGTALVPHADDILALQEADGECRPHASILDVARVAELTGLDYVHNTLSLRWGPQSDGFLGTILFLHPRFEQVHADLIDLPGHCHRGAVSVETKVDGKMCRIMSTHLSLSQPLRIIQMRIIGQYLRRRPDMQTILLGDLNEWRPWGGIALSRKCVGTKLCGPSLATFPTGRPLLPLDRILTNAPGTVKDVSVIDTPETNLASDHRPLAGRVIVG</sequence>
<keyword evidence="2" id="KW-0269">Exonuclease</keyword>
<name>A0A1I0QXG9_9RHOB</name>
<evidence type="ECO:0000313" key="2">
    <source>
        <dbReference type="EMBL" id="SEW32235.1"/>
    </source>
</evidence>
<proteinExistence type="predicted"/>
<keyword evidence="2" id="KW-0540">Nuclease</keyword>
<keyword evidence="2" id="KW-0255">Endonuclease</keyword>
<dbReference type="InterPro" id="IPR036691">
    <property type="entry name" value="Endo/exonu/phosph_ase_sf"/>
</dbReference>
<dbReference type="OrthoDB" id="9813425at2"/>
<evidence type="ECO:0000313" key="3">
    <source>
        <dbReference type="Proteomes" id="UP000199167"/>
    </source>
</evidence>
<keyword evidence="2" id="KW-0378">Hydrolase</keyword>
<dbReference type="EMBL" id="FOIZ01000001">
    <property type="protein sequence ID" value="SEW32235.1"/>
    <property type="molecule type" value="Genomic_DNA"/>
</dbReference>
<evidence type="ECO:0000259" key="1">
    <source>
        <dbReference type="Pfam" id="PF03372"/>
    </source>
</evidence>
<protein>
    <submittedName>
        <fullName evidence="2">Metal-dependent hydrolase, endonuclease/exonuclease/phosphatase family</fullName>
    </submittedName>
</protein>